<dbReference type="InterPro" id="IPR045629">
    <property type="entry name" value="DUF6232"/>
</dbReference>
<reference evidence="2" key="1">
    <citation type="submission" date="2021-01" db="EMBL/GenBank/DDBJ databases">
        <title>Whole genome shotgun sequence of Virgisporangium ochraceum NBRC 16418.</title>
        <authorList>
            <person name="Komaki H."/>
            <person name="Tamura T."/>
        </authorList>
    </citation>
    <scope>NUCLEOTIDE SEQUENCE</scope>
    <source>
        <strain evidence="2">NBRC 16418</strain>
    </source>
</reference>
<dbReference type="RefSeq" id="WP_203925546.1">
    <property type="nucleotide sequence ID" value="NZ_BOPH01000006.1"/>
</dbReference>
<keyword evidence="1" id="KW-1133">Transmembrane helix</keyword>
<evidence type="ECO:0000256" key="1">
    <source>
        <dbReference type="SAM" id="Phobius"/>
    </source>
</evidence>
<keyword evidence="1" id="KW-0812">Transmembrane</keyword>
<feature type="transmembrane region" description="Helical" evidence="1">
    <location>
        <begin position="48"/>
        <end position="66"/>
    </location>
</feature>
<evidence type="ECO:0000313" key="3">
    <source>
        <dbReference type="Proteomes" id="UP000635606"/>
    </source>
</evidence>
<name>A0A8J3ZJQ8_9ACTN</name>
<dbReference type="Pfam" id="PF19744">
    <property type="entry name" value="DUF6232"/>
    <property type="match status" value="1"/>
</dbReference>
<organism evidence="2 3">
    <name type="scientific">Virgisporangium ochraceum</name>
    <dbReference type="NCBI Taxonomy" id="65505"/>
    <lineage>
        <taxon>Bacteria</taxon>
        <taxon>Bacillati</taxon>
        <taxon>Actinomycetota</taxon>
        <taxon>Actinomycetes</taxon>
        <taxon>Micromonosporales</taxon>
        <taxon>Micromonosporaceae</taxon>
        <taxon>Virgisporangium</taxon>
    </lineage>
</organism>
<dbReference type="EMBL" id="BOPH01000006">
    <property type="protein sequence ID" value="GIJ65539.1"/>
    <property type="molecule type" value="Genomic_DNA"/>
</dbReference>
<proteinExistence type="predicted"/>
<protein>
    <submittedName>
        <fullName evidence="2">Uncharacterized protein</fullName>
    </submittedName>
</protein>
<keyword evidence="3" id="KW-1185">Reference proteome</keyword>
<keyword evidence="1" id="KW-0472">Membrane</keyword>
<comment type="caution">
    <text evidence="2">The sequence shown here is derived from an EMBL/GenBank/DDBJ whole genome shotgun (WGS) entry which is preliminary data.</text>
</comment>
<dbReference type="AlphaFoldDB" id="A0A8J3ZJQ8"/>
<gene>
    <name evidence="2" type="ORF">Voc01_004560</name>
</gene>
<evidence type="ECO:0000313" key="2">
    <source>
        <dbReference type="EMBL" id="GIJ65539.1"/>
    </source>
</evidence>
<feature type="transmembrane region" description="Helical" evidence="1">
    <location>
        <begin position="72"/>
        <end position="92"/>
    </location>
</feature>
<sequence>MTVFYRSRDLVISESEFVALLATERFALEDLRGIHIVRGNPDPRRRSITHTFAGALILAVAIGPILDSPAAWAVAALALVGSAGFGGASIVARRPRWQLNAEHLGSAICLYSTTDELTFGQVRRGLLRALEAGGHVHAVAR</sequence>
<accession>A0A8J3ZJQ8</accession>
<dbReference type="Proteomes" id="UP000635606">
    <property type="component" value="Unassembled WGS sequence"/>
</dbReference>